<dbReference type="AlphaFoldDB" id="A0A9D9HKG7"/>
<protein>
    <recommendedName>
        <fullName evidence="4">DUF4465 domain-containing protein</fullName>
    </recommendedName>
</protein>
<evidence type="ECO:0008006" key="4">
    <source>
        <dbReference type="Google" id="ProtNLM"/>
    </source>
</evidence>
<dbReference type="EMBL" id="JADIMK010000038">
    <property type="protein sequence ID" value="MBO8455482.1"/>
    <property type="molecule type" value="Genomic_DNA"/>
</dbReference>
<evidence type="ECO:0000313" key="3">
    <source>
        <dbReference type="Proteomes" id="UP000823617"/>
    </source>
</evidence>
<evidence type="ECO:0000313" key="2">
    <source>
        <dbReference type="EMBL" id="MBO8455482.1"/>
    </source>
</evidence>
<name>A0A9D9HKG7_9BACT</name>
<organism evidence="2 3">
    <name type="scientific">Candidatus Cryptobacteroides intestinigallinarum</name>
    <dbReference type="NCBI Taxonomy" id="2840767"/>
    <lineage>
        <taxon>Bacteria</taxon>
        <taxon>Pseudomonadati</taxon>
        <taxon>Bacteroidota</taxon>
        <taxon>Bacteroidia</taxon>
        <taxon>Bacteroidales</taxon>
        <taxon>Candidatus Cryptobacteroides</taxon>
    </lineage>
</organism>
<accession>A0A9D9HKG7</accession>
<dbReference type="PROSITE" id="PS51257">
    <property type="entry name" value="PROKAR_LIPOPROTEIN"/>
    <property type="match status" value="1"/>
</dbReference>
<feature type="chain" id="PRO_5039616686" description="DUF4465 domain-containing protein" evidence="1">
    <location>
        <begin position="24"/>
        <end position="266"/>
    </location>
</feature>
<evidence type="ECO:0000256" key="1">
    <source>
        <dbReference type="SAM" id="SignalP"/>
    </source>
</evidence>
<feature type="signal peptide" evidence="1">
    <location>
        <begin position="1"/>
        <end position="23"/>
    </location>
</feature>
<dbReference type="Proteomes" id="UP000823617">
    <property type="component" value="Unassembled WGS sequence"/>
</dbReference>
<reference evidence="2" key="2">
    <citation type="journal article" date="2021" name="PeerJ">
        <title>Extensive microbial diversity within the chicken gut microbiome revealed by metagenomics and culture.</title>
        <authorList>
            <person name="Gilroy R."/>
            <person name="Ravi A."/>
            <person name="Getino M."/>
            <person name="Pursley I."/>
            <person name="Horton D.L."/>
            <person name="Alikhan N.F."/>
            <person name="Baker D."/>
            <person name="Gharbi K."/>
            <person name="Hall N."/>
            <person name="Watson M."/>
            <person name="Adriaenssens E.M."/>
            <person name="Foster-Nyarko E."/>
            <person name="Jarju S."/>
            <person name="Secka A."/>
            <person name="Antonio M."/>
            <person name="Oren A."/>
            <person name="Chaudhuri R.R."/>
            <person name="La Ragione R."/>
            <person name="Hildebrand F."/>
            <person name="Pallen M.J."/>
        </authorList>
    </citation>
    <scope>NUCLEOTIDE SEQUENCE</scope>
    <source>
        <strain evidence="2">B1-3475</strain>
    </source>
</reference>
<reference evidence="2" key="1">
    <citation type="submission" date="2020-10" db="EMBL/GenBank/DDBJ databases">
        <authorList>
            <person name="Gilroy R."/>
        </authorList>
    </citation>
    <scope>NUCLEOTIDE SEQUENCE</scope>
    <source>
        <strain evidence="2">B1-3475</strain>
    </source>
</reference>
<proteinExistence type="predicted"/>
<keyword evidence="1" id="KW-0732">Signal</keyword>
<comment type="caution">
    <text evidence="2">The sequence shown here is derived from an EMBL/GenBank/DDBJ whole genome shotgun (WGS) entry which is preliminary data.</text>
</comment>
<sequence length="266" mass="28389">MKKSFMMLFAGALLAGFTFTSCEKDNGSNGSDAIIDNNGGGNGGSTSDLHASLQGSNYYVLFMDDYSFDAIKDKVVADFRPSVVDGVTYINIDVWSNTYSAGTNSGLGFYGGATGWVSFVVGSAGWSGGAWDLYNGTADVPDVDKVTAIDNDLDSYYLHLAYKTNQTGKSHLFYMTWPSAATAGASFAIGETPYVDNGETYNPIAPVSNDGKFVVGEWNEYEVALKDMGLDFSQDPVKDAINLLAFLSGGTAGTTLDLDAIFIYKK</sequence>
<gene>
    <name evidence="2" type="ORF">IAC08_03655</name>
</gene>